<sequence>MYRGGCAYHLVTMGDGIEAVDRTLTAAGLMFTRTPTTVVWPGGRSEGVEFVHFAHGANQRVPEDLVHRLIEGGVWLLYRRVDATAPA</sequence>
<dbReference type="AlphaFoldDB" id="A0A917U452"/>
<dbReference type="EMBL" id="BMPI01000038">
    <property type="protein sequence ID" value="GGM56241.1"/>
    <property type="molecule type" value="Genomic_DNA"/>
</dbReference>
<accession>A0A917U452</accession>
<proteinExistence type="predicted"/>
<name>A0A917U452_9ACTN</name>
<reference evidence="1" key="2">
    <citation type="submission" date="2020-09" db="EMBL/GenBank/DDBJ databases">
        <authorList>
            <person name="Sun Q."/>
            <person name="Ohkuma M."/>
        </authorList>
    </citation>
    <scope>NUCLEOTIDE SEQUENCE</scope>
    <source>
        <strain evidence="1">JCM 19831</strain>
    </source>
</reference>
<comment type="caution">
    <text evidence="1">The sequence shown here is derived from an EMBL/GenBank/DDBJ whole genome shotgun (WGS) entry which is preliminary data.</text>
</comment>
<evidence type="ECO:0000313" key="2">
    <source>
        <dbReference type="Proteomes" id="UP000642070"/>
    </source>
</evidence>
<organism evidence="1 2">
    <name type="scientific">Dactylosporangium sucinum</name>
    <dbReference type="NCBI Taxonomy" id="1424081"/>
    <lineage>
        <taxon>Bacteria</taxon>
        <taxon>Bacillati</taxon>
        <taxon>Actinomycetota</taxon>
        <taxon>Actinomycetes</taxon>
        <taxon>Micromonosporales</taxon>
        <taxon>Micromonosporaceae</taxon>
        <taxon>Dactylosporangium</taxon>
    </lineage>
</organism>
<keyword evidence="2" id="KW-1185">Reference proteome</keyword>
<reference evidence="1" key="1">
    <citation type="journal article" date="2014" name="Int. J. Syst. Evol. Microbiol.">
        <title>Complete genome sequence of Corynebacterium casei LMG S-19264T (=DSM 44701T), isolated from a smear-ripened cheese.</title>
        <authorList>
            <consortium name="US DOE Joint Genome Institute (JGI-PGF)"/>
            <person name="Walter F."/>
            <person name="Albersmeier A."/>
            <person name="Kalinowski J."/>
            <person name="Ruckert C."/>
        </authorList>
    </citation>
    <scope>NUCLEOTIDE SEQUENCE</scope>
    <source>
        <strain evidence="1">JCM 19831</strain>
    </source>
</reference>
<gene>
    <name evidence="1" type="ORF">GCM10007977_067420</name>
</gene>
<dbReference type="Proteomes" id="UP000642070">
    <property type="component" value="Unassembled WGS sequence"/>
</dbReference>
<protein>
    <submittedName>
        <fullName evidence="1">Uncharacterized protein</fullName>
    </submittedName>
</protein>
<evidence type="ECO:0000313" key="1">
    <source>
        <dbReference type="EMBL" id="GGM56241.1"/>
    </source>
</evidence>